<comment type="similarity">
    <text evidence="2 7">Belongs to the DedA family.</text>
</comment>
<evidence type="ECO:0000256" key="1">
    <source>
        <dbReference type="ARBA" id="ARBA00004651"/>
    </source>
</evidence>
<dbReference type="HOGENOM" id="CLU_044208_6_1_0"/>
<dbReference type="eggNOG" id="COG0586">
    <property type="taxonomic scope" value="Bacteria"/>
</dbReference>
<keyword evidence="5 7" id="KW-1133">Transmembrane helix</keyword>
<protein>
    <submittedName>
        <fullName evidence="9">DedA protein</fullName>
    </submittedName>
</protein>
<proteinExistence type="inferred from homology"/>
<dbReference type="NCBIfam" id="NF008102">
    <property type="entry name" value="PRK10847.1"/>
    <property type="match status" value="1"/>
</dbReference>
<feature type="transmembrane region" description="Helical" evidence="7">
    <location>
        <begin position="189"/>
        <end position="207"/>
    </location>
</feature>
<feature type="transmembrane region" description="Helical" evidence="7">
    <location>
        <begin position="69"/>
        <end position="92"/>
    </location>
</feature>
<keyword evidence="4 7" id="KW-0812">Transmembrane</keyword>
<comment type="caution">
    <text evidence="9">The sequence shown here is derived from an EMBL/GenBank/DDBJ whole genome shotgun (WGS) entry which is preliminary data.</text>
</comment>
<evidence type="ECO:0000259" key="8">
    <source>
        <dbReference type="Pfam" id="PF09335"/>
    </source>
</evidence>
<keyword evidence="10" id="KW-1185">Reference proteome</keyword>
<feature type="transmembrane region" description="Helical" evidence="7">
    <location>
        <begin position="155"/>
        <end position="177"/>
    </location>
</feature>
<evidence type="ECO:0000256" key="5">
    <source>
        <dbReference type="ARBA" id="ARBA00022989"/>
    </source>
</evidence>
<dbReference type="PANTHER" id="PTHR30353:SF0">
    <property type="entry name" value="TRANSMEMBRANE PROTEIN"/>
    <property type="match status" value="1"/>
</dbReference>
<dbReference type="InterPro" id="IPR032816">
    <property type="entry name" value="VTT_dom"/>
</dbReference>
<evidence type="ECO:0000313" key="9">
    <source>
        <dbReference type="EMBL" id="EFO79766.1"/>
    </source>
</evidence>
<evidence type="ECO:0000256" key="6">
    <source>
        <dbReference type="ARBA" id="ARBA00023136"/>
    </source>
</evidence>
<dbReference type="PANTHER" id="PTHR30353">
    <property type="entry name" value="INNER MEMBRANE PROTEIN DEDA-RELATED"/>
    <property type="match status" value="1"/>
</dbReference>
<dbReference type="STRING" id="765420.OSCT_2364"/>
<dbReference type="Pfam" id="PF09335">
    <property type="entry name" value="VTT_dom"/>
    <property type="match status" value="1"/>
</dbReference>
<dbReference type="EMBL" id="ADVR01000103">
    <property type="protein sequence ID" value="EFO79766.1"/>
    <property type="molecule type" value="Genomic_DNA"/>
</dbReference>
<dbReference type="OrthoDB" id="9813426at2"/>
<comment type="subcellular location">
    <subcellularLocation>
        <location evidence="1 7">Cell membrane</location>
        <topology evidence="1 7">Multi-pass membrane protein</topology>
    </subcellularLocation>
</comment>
<evidence type="ECO:0000313" key="10">
    <source>
        <dbReference type="Proteomes" id="UP000054010"/>
    </source>
</evidence>
<dbReference type="AlphaFoldDB" id="E1IGB3"/>
<name>E1IGB3_9CHLR</name>
<keyword evidence="3 7" id="KW-1003">Cell membrane</keyword>
<dbReference type="InterPro" id="IPR058127">
    <property type="entry name" value="DedA"/>
</dbReference>
<reference evidence="9 10" key="1">
    <citation type="journal article" date="2011" name="J. Bacteriol.">
        <title>Draft genome sequence of the anoxygenic filamentous phototrophic bacterium Oscillochloris trichoides subsp. DG-6.</title>
        <authorList>
            <person name="Kuznetsov B.B."/>
            <person name="Ivanovsky R.N."/>
            <person name="Keppen O.I."/>
            <person name="Sukhacheva M.V."/>
            <person name="Bumazhkin B.K."/>
            <person name="Patutina E.O."/>
            <person name="Beletsky A.V."/>
            <person name="Mardanov A.V."/>
            <person name="Baslerov R.V."/>
            <person name="Panteleeva A.N."/>
            <person name="Kolganova T.V."/>
            <person name="Ravin N.V."/>
            <person name="Skryabin K.G."/>
        </authorList>
    </citation>
    <scope>NUCLEOTIDE SEQUENCE [LARGE SCALE GENOMIC DNA]</scope>
    <source>
        <strain evidence="9 10">DG-6</strain>
    </source>
</reference>
<accession>E1IGB3</accession>
<evidence type="ECO:0000256" key="3">
    <source>
        <dbReference type="ARBA" id="ARBA00022475"/>
    </source>
</evidence>
<feature type="transmembrane region" description="Helical" evidence="7">
    <location>
        <begin position="27"/>
        <end position="49"/>
    </location>
</feature>
<evidence type="ECO:0000256" key="4">
    <source>
        <dbReference type="ARBA" id="ARBA00022692"/>
    </source>
</evidence>
<dbReference type="GO" id="GO:0005886">
    <property type="term" value="C:plasma membrane"/>
    <property type="evidence" value="ECO:0007669"/>
    <property type="project" value="UniProtKB-SubCell"/>
</dbReference>
<evidence type="ECO:0000256" key="2">
    <source>
        <dbReference type="ARBA" id="ARBA00010792"/>
    </source>
</evidence>
<organism evidence="9 10">
    <name type="scientific">Oscillochloris trichoides DG-6</name>
    <dbReference type="NCBI Taxonomy" id="765420"/>
    <lineage>
        <taxon>Bacteria</taxon>
        <taxon>Bacillati</taxon>
        <taxon>Chloroflexota</taxon>
        <taxon>Chloroflexia</taxon>
        <taxon>Chloroflexales</taxon>
        <taxon>Chloroflexineae</taxon>
        <taxon>Oscillochloridaceae</taxon>
        <taxon>Oscillochloris</taxon>
    </lineage>
</organism>
<sequence length="214" mass="24121">MEFITGIIDFIIHIDEHLGRFVTDYGAWTLGILFVIIFCETGLVFTPFLPGDSLLFAAGAISAQYPDALPFGFMLILLIIAAILGDTVNYWIGSSLGHWLMNRPKPLIKREYIDRTHAFFEKHGGKTIIMARFVPIVRTFAPFVAGMGKMSYRYFLTYNIVGGIVWVVLFLGAGYLFGNVPFVKHNFEWVAIGIVLVSVLPIVIEFVRERGKKH</sequence>
<gene>
    <name evidence="9" type="ORF">OSCT_2364</name>
</gene>
<feature type="domain" description="VTT" evidence="8">
    <location>
        <begin position="49"/>
        <end position="175"/>
    </location>
</feature>
<evidence type="ECO:0000256" key="7">
    <source>
        <dbReference type="RuleBase" id="RU367016"/>
    </source>
</evidence>
<dbReference type="InterPro" id="IPR032818">
    <property type="entry name" value="DedA-like"/>
</dbReference>
<dbReference type="Proteomes" id="UP000054010">
    <property type="component" value="Unassembled WGS sequence"/>
</dbReference>
<keyword evidence="6 7" id="KW-0472">Membrane</keyword>